<comment type="caution">
    <text evidence="3">The sequence shown here is derived from an EMBL/GenBank/DDBJ whole genome shotgun (WGS) entry which is preliminary data.</text>
</comment>
<feature type="chain" id="PRO_5038864502" description="Septum formation-related domain-containing protein" evidence="1">
    <location>
        <begin position="24"/>
        <end position="159"/>
    </location>
</feature>
<dbReference type="RefSeq" id="WP_163771122.1">
    <property type="nucleotide sequence ID" value="NZ_JAAGXA010000003.1"/>
</dbReference>
<sequence length="159" mass="17263">MKNIMARRVLAAGFAIAAATTLAACGEDEPTRDADNKITESGEARADAIEVGDCVNEPDGTEFTSVSAVPCDESHDYEIIHEFELDGDEYDEDAIFTQAEETCVDEFETFAGISYDESVLDWDVFYPNDVAWDSGDHSAKCIIFDTEGPVEGSLEGAAR</sequence>
<name>A0A6P0HJE1_9ACTN</name>
<evidence type="ECO:0000313" key="4">
    <source>
        <dbReference type="Proteomes" id="UP000468687"/>
    </source>
</evidence>
<protein>
    <recommendedName>
        <fullName evidence="2">Septum formation-related domain-containing protein</fullName>
    </recommendedName>
</protein>
<reference evidence="3 4" key="1">
    <citation type="journal article" date="2014" name="Int. J. Syst. Evol. Microbiol.">
        <title>Nocardioides zeae sp. nov., isolated from the stem of Zea mays.</title>
        <authorList>
            <person name="Glaeser S.P."/>
            <person name="McInroy J.A."/>
            <person name="Busse H.J."/>
            <person name="Kampfer P."/>
        </authorList>
    </citation>
    <scope>NUCLEOTIDE SEQUENCE [LARGE SCALE GENOMIC DNA]</scope>
    <source>
        <strain evidence="3 4">JCM 30728</strain>
    </source>
</reference>
<dbReference type="Pfam" id="PF13845">
    <property type="entry name" value="Septum_form"/>
    <property type="match status" value="1"/>
</dbReference>
<dbReference type="EMBL" id="JAAGXA010000003">
    <property type="protein sequence ID" value="NEN77755.1"/>
    <property type="molecule type" value="Genomic_DNA"/>
</dbReference>
<evidence type="ECO:0000259" key="2">
    <source>
        <dbReference type="Pfam" id="PF13845"/>
    </source>
</evidence>
<proteinExistence type="predicted"/>
<keyword evidence="1" id="KW-0732">Signal</keyword>
<dbReference type="InterPro" id="IPR026004">
    <property type="entry name" value="Septum_form"/>
</dbReference>
<organism evidence="3 4">
    <name type="scientific">Nocardioides zeae</name>
    <dbReference type="NCBI Taxonomy" id="1457234"/>
    <lineage>
        <taxon>Bacteria</taxon>
        <taxon>Bacillati</taxon>
        <taxon>Actinomycetota</taxon>
        <taxon>Actinomycetes</taxon>
        <taxon>Propionibacteriales</taxon>
        <taxon>Nocardioidaceae</taxon>
        <taxon>Nocardioides</taxon>
    </lineage>
</organism>
<dbReference type="PROSITE" id="PS51257">
    <property type="entry name" value="PROKAR_LIPOPROTEIN"/>
    <property type="match status" value="1"/>
</dbReference>
<gene>
    <name evidence="3" type="ORF">G3T38_05635</name>
</gene>
<dbReference type="AlphaFoldDB" id="A0A6P0HJE1"/>
<evidence type="ECO:0000313" key="3">
    <source>
        <dbReference type="EMBL" id="NEN77755.1"/>
    </source>
</evidence>
<dbReference type="Proteomes" id="UP000468687">
    <property type="component" value="Unassembled WGS sequence"/>
</dbReference>
<evidence type="ECO:0000256" key="1">
    <source>
        <dbReference type="SAM" id="SignalP"/>
    </source>
</evidence>
<feature type="signal peptide" evidence="1">
    <location>
        <begin position="1"/>
        <end position="23"/>
    </location>
</feature>
<feature type="domain" description="Septum formation-related" evidence="2">
    <location>
        <begin position="52"/>
        <end position="143"/>
    </location>
</feature>
<accession>A0A6P0HJE1</accession>
<keyword evidence="4" id="KW-1185">Reference proteome</keyword>